<dbReference type="EMBL" id="CP025197">
    <property type="protein sequence ID" value="AUG58850.1"/>
    <property type="molecule type" value="Genomic_DNA"/>
</dbReference>
<dbReference type="Proteomes" id="UP000233534">
    <property type="component" value="Chromosome"/>
</dbReference>
<evidence type="ECO:0008006" key="5">
    <source>
        <dbReference type="Google" id="ProtNLM"/>
    </source>
</evidence>
<name>A0A2K9EAK4_9FIRM</name>
<protein>
    <recommendedName>
        <fullName evidence="5">DUF4190 domain-containing protein</fullName>
    </recommendedName>
</protein>
<feature type="transmembrane region" description="Helical" evidence="1">
    <location>
        <begin position="70"/>
        <end position="93"/>
    </location>
</feature>
<dbReference type="AlphaFoldDB" id="A0A2K9EAK4"/>
<proteinExistence type="predicted"/>
<dbReference type="EMBL" id="CP025197">
    <property type="protein sequence ID" value="AUG57154.1"/>
    <property type="molecule type" value="Genomic_DNA"/>
</dbReference>
<keyword evidence="1" id="KW-0812">Transmembrane</keyword>
<keyword evidence="1" id="KW-1133">Transmembrane helix</keyword>
<sequence length="101" mass="11015">MNMDIKSRKYLNRVIDMENINSQKTATFSTIVLVVGGLVFALVSLLGYSFIFGFVGVIMGILATKNGSKAGLTVIIVNMIFMAIGLIFSEIIADYIMNLIS</sequence>
<dbReference type="KEGG" id="hsc:HVS_06130"/>
<evidence type="ECO:0000256" key="1">
    <source>
        <dbReference type="SAM" id="Phobius"/>
    </source>
</evidence>
<dbReference type="KEGG" id="hsc:HVS_15005"/>
<keyword evidence="4" id="KW-1185">Reference proteome</keyword>
<evidence type="ECO:0000313" key="3">
    <source>
        <dbReference type="EMBL" id="AUG58850.1"/>
    </source>
</evidence>
<keyword evidence="1" id="KW-0472">Membrane</keyword>
<gene>
    <name evidence="2" type="ORF">HVS_06130</name>
    <name evidence="3" type="ORF">HVS_15005</name>
</gene>
<organism evidence="2 4">
    <name type="scientific">Acetivibrio saccincola</name>
    <dbReference type="NCBI Taxonomy" id="1677857"/>
    <lineage>
        <taxon>Bacteria</taxon>
        <taxon>Bacillati</taxon>
        <taxon>Bacillota</taxon>
        <taxon>Clostridia</taxon>
        <taxon>Eubacteriales</taxon>
        <taxon>Oscillospiraceae</taxon>
        <taxon>Acetivibrio</taxon>
    </lineage>
</organism>
<evidence type="ECO:0000313" key="4">
    <source>
        <dbReference type="Proteomes" id="UP000233534"/>
    </source>
</evidence>
<evidence type="ECO:0000313" key="2">
    <source>
        <dbReference type="EMBL" id="AUG57154.1"/>
    </source>
</evidence>
<reference evidence="2 4" key="1">
    <citation type="submission" date="2017-12" db="EMBL/GenBank/DDBJ databases">
        <title>Complete genome sequence of Herbivorax saccincola GGR1, a novel Cellulosome-producing hydrolytic bacterium in a thermophilic biogas plant, established by Illumina and Nanopore MinION sequencing.</title>
        <authorList>
            <person name="Pechtl A."/>
            <person name="Ruckert C."/>
            <person name="Koeck D.E."/>
            <person name="Maus I."/>
            <person name="Winkler A."/>
            <person name="Kalinowski J."/>
            <person name="Puhler A."/>
            <person name="Schwarz W.W."/>
            <person name="Zverlov V.V."/>
            <person name="Schluter A."/>
            <person name="Liebl W."/>
        </authorList>
    </citation>
    <scope>NUCLEOTIDE SEQUENCE [LARGE SCALE GENOMIC DNA]</scope>
    <source>
        <strain evidence="2">GGR1</strain>
        <strain evidence="4">SR1</strain>
    </source>
</reference>
<feature type="transmembrane region" description="Helical" evidence="1">
    <location>
        <begin position="31"/>
        <end position="64"/>
    </location>
</feature>
<accession>A0A2K9EAK4</accession>